<proteinExistence type="predicted"/>
<dbReference type="GO" id="GO:0046872">
    <property type="term" value="F:metal ion binding"/>
    <property type="evidence" value="ECO:0007669"/>
    <property type="project" value="UniProtKB-KW"/>
</dbReference>
<keyword evidence="2 5" id="KW-0378">Hydrolase</keyword>
<keyword evidence="6" id="KW-1185">Reference proteome</keyword>
<dbReference type="Proteomes" id="UP000198870">
    <property type="component" value="Unassembled WGS sequence"/>
</dbReference>
<dbReference type="Pfam" id="PF07687">
    <property type="entry name" value="M20_dimer"/>
    <property type="match status" value="1"/>
</dbReference>
<protein>
    <submittedName>
        <fullName evidence="5">Putative selenium metabolism hydrolase</fullName>
    </submittedName>
</protein>
<dbReference type="GO" id="GO:0006526">
    <property type="term" value="P:L-arginine biosynthetic process"/>
    <property type="evidence" value="ECO:0007669"/>
    <property type="project" value="TreeGrafter"/>
</dbReference>
<dbReference type="Gene3D" id="3.40.630.10">
    <property type="entry name" value="Zn peptidases"/>
    <property type="match status" value="1"/>
</dbReference>
<dbReference type="PANTHER" id="PTHR43808">
    <property type="entry name" value="ACETYLORNITHINE DEACETYLASE"/>
    <property type="match status" value="1"/>
</dbReference>
<dbReference type="RefSeq" id="WP_254782109.1">
    <property type="nucleotide sequence ID" value="NZ_FMUX01000027.1"/>
</dbReference>
<accession>A0A1G5JAQ6</accession>
<evidence type="ECO:0000313" key="6">
    <source>
        <dbReference type="Proteomes" id="UP000198870"/>
    </source>
</evidence>
<reference evidence="5 6" key="1">
    <citation type="submission" date="2016-10" db="EMBL/GenBank/DDBJ databases">
        <authorList>
            <person name="de Groot N.N."/>
        </authorList>
    </citation>
    <scope>NUCLEOTIDE SEQUENCE [LARGE SCALE GENOMIC DNA]</scope>
    <source>
        <strain evidence="5 6">AA1</strain>
    </source>
</reference>
<dbReference type="InterPro" id="IPR011650">
    <property type="entry name" value="Peptidase_M20_dimer"/>
</dbReference>
<dbReference type="EMBL" id="FMUX01000027">
    <property type="protein sequence ID" value="SCY85446.1"/>
    <property type="molecule type" value="Genomic_DNA"/>
</dbReference>
<dbReference type="PANTHER" id="PTHR43808:SF31">
    <property type="entry name" value="N-ACETYL-L-CITRULLINE DEACETYLASE"/>
    <property type="match status" value="1"/>
</dbReference>
<evidence type="ECO:0000313" key="5">
    <source>
        <dbReference type="EMBL" id="SCY85446.1"/>
    </source>
</evidence>
<dbReference type="Gene3D" id="3.30.70.360">
    <property type="match status" value="1"/>
</dbReference>
<sequence length="413" mass="44774">MSDMYEKIVSSTEDYARDICEFACELIKTESLSGNEKGVAALVADKMRELGFDDVTVDPMGNVRGSVGTGKTLIAADGHMDTVGAGNREQWTRPPFSGDQDDTCLYGRGASDMKAAIASMVYAGKVLRDLSLTDQFTYMVCATVQEEPCEGLAWEYLIENEGVSPDVVIIAEPSDDRISLAQKGRMELKISVTGQSAHASAPHMGDNAIYAMAKIVSELEALSTSLTIEDEDLGKGTLVVSEMISGAPSRSSVADYCELTIDRRLTWGESPQYALEQVKELPSVQAARATVEFHTFEEPSYTGLIPCKECTFPAWKIEKDHVVTRSTVKAYEGLFNTPPTLTTWPFSTNGVAIMGKHGIPVIGYGPGVIAACHVPNEYVEKKQVLRATMMYAAMCATYAAEINKEGVSHAQPV</sequence>
<dbReference type="InterPro" id="IPR002933">
    <property type="entry name" value="Peptidase_M20"/>
</dbReference>
<dbReference type="InterPro" id="IPR050072">
    <property type="entry name" value="Peptidase_M20A"/>
</dbReference>
<name>A0A1G5JAQ6_9BACT</name>
<evidence type="ECO:0000256" key="3">
    <source>
        <dbReference type="ARBA" id="ARBA00023285"/>
    </source>
</evidence>
<feature type="domain" description="Peptidase M20 dimerisation" evidence="4">
    <location>
        <begin position="181"/>
        <end position="283"/>
    </location>
</feature>
<gene>
    <name evidence="5" type="ORF">SAMN05216233_12728</name>
</gene>
<evidence type="ECO:0000256" key="1">
    <source>
        <dbReference type="ARBA" id="ARBA00022723"/>
    </source>
</evidence>
<organism evidence="5 6">
    <name type="scientific">Desulfoluna spongiiphila</name>
    <dbReference type="NCBI Taxonomy" id="419481"/>
    <lineage>
        <taxon>Bacteria</taxon>
        <taxon>Pseudomonadati</taxon>
        <taxon>Thermodesulfobacteriota</taxon>
        <taxon>Desulfobacteria</taxon>
        <taxon>Desulfobacterales</taxon>
        <taxon>Desulfolunaceae</taxon>
        <taxon>Desulfoluna</taxon>
    </lineage>
</organism>
<dbReference type="GO" id="GO:0008777">
    <property type="term" value="F:acetylornithine deacetylase activity"/>
    <property type="evidence" value="ECO:0007669"/>
    <property type="project" value="TreeGrafter"/>
</dbReference>
<dbReference type="NCBIfam" id="NF009555">
    <property type="entry name" value="PRK13004.1"/>
    <property type="match status" value="1"/>
</dbReference>
<dbReference type="InterPro" id="IPR036264">
    <property type="entry name" value="Bact_exopeptidase_dim_dom"/>
</dbReference>
<evidence type="ECO:0000256" key="2">
    <source>
        <dbReference type="ARBA" id="ARBA00022801"/>
    </source>
</evidence>
<dbReference type="Pfam" id="PF01546">
    <property type="entry name" value="Peptidase_M20"/>
    <property type="match status" value="1"/>
</dbReference>
<keyword evidence="3" id="KW-0170">Cobalt</keyword>
<keyword evidence="1" id="KW-0479">Metal-binding</keyword>
<dbReference type="AlphaFoldDB" id="A0A1G5JAQ6"/>
<dbReference type="SUPFAM" id="SSF55031">
    <property type="entry name" value="Bacterial exopeptidase dimerisation domain"/>
    <property type="match status" value="1"/>
</dbReference>
<dbReference type="InterPro" id="IPR017706">
    <property type="entry name" value="Peptidase_M20/DapE_YgeY"/>
</dbReference>
<evidence type="ECO:0000259" key="4">
    <source>
        <dbReference type="Pfam" id="PF07687"/>
    </source>
</evidence>
<dbReference type="SUPFAM" id="SSF53187">
    <property type="entry name" value="Zn-dependent exopeptidases"/>
    <property type="match status" value="1"/>
</dbReference>
<dbReference type="NCBIfam" id="TIGR03526">
    <property type="entry name" value="selenium_YgeY"/>
    <property type="match status" value="1"/>
</dbReference>
<dbReference type="STRING" id="419481.SAMN05216233_12728"/>